<dbReference type="VEuPathDB" id="FungiDB:SCHCODRAFT_02637313"/>
<accession>D8QDN1</accession>
<proteinExistence type="predicted"/>
<dbReference type="EMBL" id="GL377310">
    <property type="protein sequence ID" value="EFI93713.1"/>
    <property type="molecule type" value="Genomic_DNA"/>
</dbReference>
<feature type="non-terminal residue" evidence="1">
    <location>
        <position position="432"/>
    </location>
</feature>
<dbReference type="InParanoid" id="D8QDN1"/>
<protein>
    <recommendedName>
        <fullName evidence="3">F-box domain-containing protein</fullName>
    </recommendedName>
</protein>
<dbReference type="AlphaFoldDB" id="D8QDN1"/>
<reference evidence="1 2" key="1">
    <citation type="journal article" date="2010" name="Nat. Biotechnol.">
        <title>Genome sequence of the model mushroom Schizophyllum commune.</title>
        <authorList>
            <person name="Ohm R.A."/>
            <person name="de Jong J.F."/>
            <person name="Lugones L.G."/>
            <person name="Aerts A."/>
            <person name="Kothe E."/>
            <person name="Stajich J.E."/>
            <person name="de Vries R.P."/>
            <person name="Record E."/>
            <person name="Levasseur A."/>
            <person name="Baker S.E."/>
            <person name="Bartholomew K.A."/>
            <person name="Coutinho P.M."/>
            <person name="Erdmann S."/>
            <person name="Fowler T.J."/>
            <person name="Gathman A.C."/>
            <person name="Lombard V."/>
            <person name="Henrissat B."/>
            <person name="Knabe N."/>
            <person name="Kuees U."/>
            <person name="Lilly W.W."/>
            <person name="Lindquist E."/>
            <person name="Lucas S."/>
            <person name="Magnuson J.K."/>
            <person name="Piumi F."/>
            <person name="Raudaskoski M."/>
            <person name="Salamov A."/>
            <person name="Schmutz J."/>
            <person name="Schwarze F.W.M.R."/>
            <person name="vanKuyk P.A."/>
            <person name="Horton J.S."/>
            <person name="Grigoriev I.V."/>
            <person name="Woesten H.A.B."/>
        </authorList>
    </citation>
    <scope>NUCLEOTIDE SEQUENCE [LARGE SCALE GENOMIC DNA]</scope>
    <source>
        <strain evidence="2">H4-8 / FGSC 9210</strain>
    </source>
</reference>
<keyword evidence="2" id="KW-1185">Reference proteome</keyword>
<organism evidence="2">
    <name type="scientific">Schizophyllum commune (strain H4-8 / FGSC 9210)</name>
    <name type="common">Split gill fungus</name>
    <dbReference type="NCBI Taxonomy" id="578458"/>
    <lineage>
        <taxon>Eukaryota</taxon>
        <taxon>Fungi</taxon>
        <taxon>Dikarya</taxon>
        <taxon>Basidiomycota</taxon>
        <taxon>Agaricomycotina</taxon>
        <taxon>Agaricomycetes</taxon>
        <taxon>Agaricomycetidae</taxon>
        <taxon>Agaricales</taxon>
        <taxon>Schizophyllaceae</taxon>
        <taxon>Schizophyllum</taxon>
    </lineage>
</organism>
<gene>
    <name evidence="1" type="ORF">SCHCODRAFT_111967</name>
</gene>
<sequence>MPKIVRRSKSLIRFLIIAIYADLYATAQHSVLSSSTENTVTMLPIELYEAVLDQLEDDKHSLAMCSRANRTLLDIAQHRLFADIRLDFDSQATNLESRPYQLLSALETSPHLGSYVRRFTVSCESDSLLVITYLLPPILEHLSALRFFSGRNVFRRTLSVKALERATKHLLQLPTLEQVCLHMTVDFPFHLIRTPSLRHLVLTDAGETGSSPLWAAEQSPLKLRTLKLCSSQSVVQSRALLWLQSAQINLSDLQALMLDIQWMDVATAQKLLRVSAGTLQLLALAPHSTDDRVTYEFLDLLAQPPFCWKSLRTLVIYTARLSGSYGLCLPSCDDHQLGSLDAALSERKDMYPALQDVIILPCAPFGEISWHESRALAVDEERWWRFREPIDIRMRNRWQKFVADQHSNWKTSFPKCAEAGMLRDTPSTDIDA</sequence>
<name>D8QDN1_SCHCM</name>
<evidence type="ECO:0000313" key="1">
    <source>
        <dbReference type="EMBL" id="EFI93713.1"/>
    </source>
</evidence>
<dbReference type="Proteomes" id="UP000007431">
    <property type="component" value="Unassembled WGS sequence"/>
</dbReference>
<dbReference type="HOGENOM" id="CLU_708148_0_0_1"/>
<evidence type="ECO:0000313" key="2">
    <source>
        <dbReference type="Proteomes" id="UP000007431"/>
    </source>
</evidence>
<evidence type="ECO:0008006" key="3">
    <source>
        <dbReference type="Google" id="ProtNLM"/>
    </source>
</evidence>